<gene>
    <name evidence="4" type="ORF">F0460_04995</name>
</gene>
<feature type="domain" description="DUF11" evidence="1">
    <location>
        <begin position="655"/>
        <end position="778"/>
    </location>
</feature>
<protein>
    <submittedName>
        <fullName evidence="4">Uncharacterized protein</fullName>
    </submittedName>
</protein>
<dbReference type="InterPro" id="IPR054215">
    <property type="entry name" value="DUF6923"/>
</dbReference>
<dbReference type="InterPro" id="IPR047589">
    <property type="entry name" value="DUF11_rpt"/>
</dbReference>
<feature type="domain" description="DUF7933" evidence="3">
    <location>
        <begin position="285"/>
        <end position="382"/>
    </location>
</feature>
<dbReference type="Pfam" id="PF21959">
    <property type="entry name" value="DUF6923"/>
    <property type="match status" value="1"/>
</dbReference>
<organism evidence="4 5">
    <name type="scientific">Paenimyroides baculatum</name>
    <dbReference type="NCBI Taxonomy" id="2608000"/>
    <lineage>
        <taxon>Bacteria</taxon>
        <taxon>Pseudomonadati</taxon>
        <taxon>Bacteroidota</taxon>
        <taxon>Flavobacteriia</taxon>
        <taxon>Flavobacteriales</taxon>
        <taxon>Flavobacteriaceae</taxon>
        <taxon>Paenimyroides</taxon>
    </lineage>
</organism>
<name>A0A5M6CKR8_9FLAO</name>
<proteinExistence type="predicted"/>
<feature type="domain" description="DUF6923" evidence="2">
    <location>
        <begin position="435"/>
        <end position="647"/>
    </location>
</feature>
<dbReference type="InterPro" id="IPR057693">
    <property type="entry name" value="DUF7933"/>
</dbReference>
<evidence type="ECO:0000259" key="1">
    <source>
        <dbReference type="Pfam" id="PF01345"/>
    </source>
</evidence>
<evidence type="ECO:0000313" key="4">
    <source>
        <dbReference type="EMBL" id="KAA5535798.1"/>
    </source>
</evidence>
<dbReference type="Pfam" id="PF25564">
    <property type="entry name" value="DUF7933"/>
    <property type="match status" value="1"/>
</dbReference>
<dbReference type="Pfam" id="PF01345">
    <property type="entry name" value="DUF11"/>
    <property type="match status" value="1"/>
</dbReference>
<evidence type="ECO:0000259" key="2">
    <source>
        <dbReference type="Pfam" id="PF21959"/>
    </source>
</evidence>
<comment type="caution">
    <text evidence="4">The sequence shown here is derived from an EMBL/GenBank/DDBJ whole genome shotgun (WGS) entry which is preliminary data.</text>
</comment>
<accession>A0A5M6CKR8</accession>
<dbReference type="InterPro" id="IPR013783">
    <property type="entry name" value="Ig-like_fold"/>
</dbReference>
<dbReference type="Gene3D" id="2.60.40.10">
    <property type="entry name" value="Immunoglobulins"/>
    <property type="match status" value="1"/>
</dbReference>
<dbReference type="InterPro" id="IPR001434">
    <property type="entry name" value="OmcB-like_DUF11"/>
</dbReference>
<reference evidence="4 5" key="1">
    <citation type="submission" date="2019-09" db="EMBL/GenBank/DDBJ databases">
        <title>Genome sequence and assembly of Flavobacterium sp.</title>
        <authorList>
            <person name="Chhetri G."/>
        </authorList>
    </citation>
    <scope>NUCLEOTIDE SEQUENCE [LARGE SCALE GENOMIC DNA]</scope>
    <source>
        <strain evidence="4 5">SNL9</strain>
    </source>
</reference>
<evidence type="ECO:0000259" key="3">
    <source>
        <dbReference type="Pfam" id="PF25564"/>
    </source>
</evidence>
<dbReference type="Proteomes" id="UP000325141">
    <property type="component" value="Unassembled WGS sequence"/>
</dbReference>
<dbReference type="NCBIfam" id="TIGR01451">
    <property type="entry name" value="B_ant_repeat"/>
    <property type="match status" value="2"/>
</dbReference>
<dbReference type="SUPFAM" id="SSF63825">
    <property type="entry name" value="YWTD domain"/>
    <property type="match status" value="1"/>
</dbReference>
<dbReference type="EMBL" id="VWSG01000003">
    <property type="protein sequence ID" value="KAA5535798.1"/>
    <property type="molecule type" value="Genomic_DNA"/>
</dbReference>
<dbReference type="AlphaFoldDB" id="A0A5M6CKR8"/>
<evidence type="ECO:0000313" key="5">
    <source>
        <dbReference type="Proteomes" id="UP000325141"/>
    </source>
</evidence>
<keyword evidence="5" id="KW-1185">Reference proteome</keyword>
<sequence length="881" mass="91684">MKSFTSFKLLNISSSQRRINRSAKIIIRLFTYLVCSSLMVFGSVVNAQSIINPDFETFSSCPTAQSQLIRATGWTQPTTFGSTDYMNVCTPPSGTSMTLAPLVLTAQNGSGFAGAFMELNYNNGSTTRYKEYLTNKLSAPLVAGVTYRFSFYVAHLYGTTSPAKFAPSDISYVDLPSAEQGFLGAVFSTVSPTNSNIEAAPPGNAASIVNSFGSGRTLIPASNANVYGAASRNAWVKVILEYTAVGGEEYMTIGQFRPGATVITDKQAVYYLFDNFSASLTPPTILSKSVSPANIPSGGTATYTFTLNNINAASIAQTNLSFTDNLPSGLRLATNPNVVVTGLTGGTVTAVGGSNSIVVTGYSQAVNSIATITVNVTNMPGQGNANCNSNPAAFTNTAANITNISDSISNNVGDVCLVVSPIPFNCDNQMYLLQNANTGLYNVVTSTNPFSFPIIGSAAGYQYNASGFNPIDGYIYAMKTFSNDLLRIDASGVITDMGAITGLPAVTGTTNYNSGEIDNLGNYYIKPVGANSTLYKVNISTQTATAIVLNQSTIPSDLAYSVPTGLLYGVGTDGRLFSINPANGNVTFIGTSPGAATFGALFGSSTGGIYGINNLGDFFQFNLTTGARTNISSAPASGNNDGAHCVTAPITFSADLSVTQTDNSTTYTPGTNKVYTVVITNNGPFGVLNANVLDNLPAGIPNANVSYTAVASTGSATTVTGTQIGAINDLISLPVNGTVTYTITVSVPPVFTGDLINTVTVTPPSSIVDNNLNNNQATDINTNGCTEPGAFDQPGQPSLTGISDLAGFTGGTTGWPANVNNGHIVIESKNKGFVITRVSSSAAITSPVEGMLIYDIAASCVKLYNGIIWKCLEKDCNPPTN</sequence>